<dbReference type="Pfam" id="PF12710">
    <property type="entry name" value="HAD"/>
    <property type="match status" value="1"/>
</dbReference>
<dbReference type="InterPro" id="IPR050582">
    <property type="entry name" value="HAD-like_SerB"/>
</dbReference>
<evidence type="ECO:0000256" key="5">
    <source>
        <dbReference type="ARBA" id="ARBA00022605"/>
    </source>
</evidence>
<keyword evidence="9" id="KW-0718">Serine biosynthesis</keyword>
<comment type="catalytic activity">
    <reaction evidence="11">
        <text>O-phospho-D-serine + H2O = D-serine + phosphate</text>
        <dbReference type="Rhea" id="RHEA:24873"/>
        <dbReference type="ChEBI" id="CHEBI:15377"/>
        <dbReference type="ChEBI" id="CHEBI:35247"/>
        <dbReference type="ChEBI" id="CHEBI:43474"/>
        <dbReference type="ChEBI" id="CHEBI:58680"/>
        <dbReference type="EC" id="3.1.3.3"/>
    </reaction>
</comment>
<name>A0A561SEY8_9ACTN</name>
<dbReference type="GO" id="GO:0005737">
    <property type="term" value="C:cytoplasm"/>
    <property type="evidence" value="ECO:0007669"/>
    <property type="project" value="TreeGrafter"/>
</dbReference>
<dbReference type="GO" id="GO:0006564">
    <property type="term" value="P:L-serine biosynthetic process"/>
    <property type="evidence" value="ECO:0007669"/>
    <property type="project" value="UniProtKB-KW"/>
</dbReference>
<evidence type="ECO:0000256" key="6">
    <source>
        <dbReference type="ARBA" id="ARBA00022723"/>
    </source>
</evidence>
<dbReference type="GO" id="GO:0000287">
    <property type="term" value="F:magnesium ion binding"/>
    <property type="evidence" value="ECO:0007669"/>
    <property type="project" value="TreeGrafter"/>
</dbReference>
<dbReference type="InterPro" id="IPR023214">
    <property type="entry name" value="HAD_sf"/>
</dbReference>
<evidence type="ECO:0000256" key="1">
    <source>
        <dbReference type="ARBA" id="ARBA00001946"/>
    </source>
</evidence>
<evidence type="ECO:0000256" key="3">
    <source>
        <dbReference type="ARBA" id="ARBA00009184"/>
    </source>
</evidence>
<evidence type="ECO:0000256" key="8">
    <source>
        <dbReference type="ARBA" id="ARBA00022842"/>
    </source>
</evidence>
<evidence type="ECO:0000256" key="10">
    <source>
        <dbReference type="ARBA" id="ARBA00048138"/>
    </source>
</evidence>
<evidence type="ECO:0000256" key="7">
    <source>
        <dbReference type="ARBA" id="ARBA00022801"/>
    </source>
</evidence>
<comment type="catalytic activity">
    <reaction evidence="10">
        <text>O-phospho-L-serine + H2O = L-serine + phosphate</text>
        <dbReference type="Rhea" id="RHEA:21208"/>
        <dbReference type="ChEBI" id="CHEBI:15377"/>
        <dbReference type="ChEBI" id="CHEBI:33384"/>
        <dbReference type="ChEBI" id="CHEBI:43474"/>
        <dbReference type="ChEBI" id="CHEBI:57524"/>
        <dbReference type="EC" id="3.1.3.3"/>
    </reaction>
</comment>
<gene>
    <name evidence="12" type="ORF">FHX73_1541</name>
</gene>
<proteinExistence type="inferred from homology"/>
<protein>
    <recommendedName>
        <fullName evidence="4">phosphoserine phosphatase</fullName>
        <ecNumber evidence="4">3.1.3.3</ecNumber>
    </recommendedName>
</protein>
<organism evidence="12 13">
    <name type="scientific">Kitasatospora viridis</name>
    <dbReference type="NCBI Taxonomy" id="281105"/>
    <lineage>
        <taxon>Bacteria</taxon>
        <taxon>Bacillati</taxon>
        <taxon>Actinomycetota</taxon>
        <taxon>Actinomycetes</taxon>
        <taxon>Kitasatosporales</taxon>
        <taxon>Streptomycetaceae</taxon>
        <taxon>Kitasatospora</taxon>
    </lineage>
</organism>
<keyword evidence="13" id="KW-1185">Reference proteome</keyword>
<dbReference type="AlphaFoldDB" id="A0A561SEY8"/>
<dbReference type="PANTHER" id="PTHR43344">
    <property type="entry name" value="PHOSPHOSERINE PHOSPHATASE"/>
    <property type="match status" value="1"/>
</dbReference>
<evidence type="ECO:0000256" key="11">
    <source>
        <dbReference type="ARBA" id="ARBA00048523"/>
    </source>
</evidence>
<evidence type="ECO:0000313" key="12">
    <source>
        <dbReference type="EMBL" id="TWF73430.1"/>
    </source>
</evidence>
<dbReference type="Gene3D" id="3.40.50.1000">
    <property type="entry name" value="HAD superfamily/HAD-like"/>
    <property type="match status" value="1"/>
</dbReference>
<evidence type="ECO:0000256" key="9">
    <source>
        <dbReference type="ARBA" id="ARBA00023299"/>
    </source>
</evidence>
<dbReference type="EMBL" id="VIWT01000005">
    <property type="protein sequence ID" value="TWF73430.1"/>
    <property type="molecule type" value="Genomic_DNA"/>
</dbReference>
<dbReference type="Proteomes" id="UP000317940">
    <property type="component" value="Unassembled WGS sequence"/>
</dbReference>
<dbReference type="SUPFAM" id="SSF56784">
    <property type="entry name" value="HAD-like"/>
    <property type="match status" value="1"/>
</dbReference>
<evidence type="ECO:0000313" key="13">
    <source>
        <dbReference type="Proteomes" id="UP000317940"/>
    </source>
</evidence>
<comment type="similarity">
    <text evidence="3">Belongs to the HAD-like hydrolase superfamily. SerB family.</text>
</comment>
<evidence type="ECO:0000256" key="4">
    <source>
        <dbReference type="ARBA" id="ARBA00012640"/>
    </source>
</evidence>
<dbReference type="OrthoDB" id="3615082at2"/>
<keyword evidence="5" id="KW-0028">Amino-acid biosynthesis</keyword>
<comment type="pathway">
    <text evidence="2">Amino-acid biosynthesis; L-serine biosynthesis; L-serine from 3-phospho-D-glycerate: step 3/3.</text>
</comment>
<comment type="caution">
    <text evidence="12">The sequence shown here is derived from an EMBL/GenBank/DDBJ whole genome shotgun (WGS) entry which is preliminary data.</text>
</comment>
<keyword evidence="8" id="KW-0460">Magnesium</keyword>
<comment type="cofactor">
    <cofactor evidence="1">
        <name>Mg(2+)</name>
        <dbReference type="ChEBI" id="CHEBI:18420"/>
    </cofactor>
</comment>
<sequence length="225" mass="23777">MDFEPGSRPPRGAVFFDVDGTLVPGTSSGAHLAGLLGHTEALTRAEAAYSAGELTNHQVCDMDALGWRGRSEAEVRERLASLPLVDGIAETTAWCRRNGLLPVLATLAWQSVGVHLADRFGFQAWCGPELETVGGRYTGRVVRYFDEYGKRDFALGHAATAGLSAARCAAVGDSRSDLPLFREVGLALAFNADPAAEAAADHAVTGSDLRAVLPLLAAWLATDGR</sequence>
<evidence type="ECO:0000256" key="2">
    <source>
        <dbReference type="ARBA" id="ARBA00005135"/>
    </source>
</evidence>
<dbReference type="PANTHER" id="PTHR43344:SF2">
    <property type="entry name" value="PHOSPHOSERINE PHOSPHATASE"/>
    <property type="match status" value="1"/>
</dbReference>
<keyword evidence="6" id="KW-0479">Metal-binding</keyword>
<accession>A0A561SEY8</accession>
<dbReference type="InterPro" id="IPR036412">
    <property type="entry name" value="HAD-like_sf"/>
</dbReference>
<keyword evidence="7" id="KW-0378">Hydrolase</keyword>
<dbReference type="GO" id="GO:0036424">
    <property type="term" value="F:L-phosphoserine phosphatase activity"/>
    <property type="evidence" value="ECO:0007669"/>
    <property type="project" value="TreeGrafter"/>
</dbReference>
<dbReference type="EC" id="3.1.3.3" evidence="4"/>
<reference evidence="12 13" key="1">
    <citation type="submission" date="2019-06" db="EMBL/GenBank/DDBJ databases">
        <title>Sequencing the genomes of 1000 actinobacteria strains.</title>
        <authorList>
            <person name="Klenk H.-P."/>
        </authorList>
    </citation>
    <scope>NUCLEOTIDE SEQUENCE [LARGE SCALE GENOMIC DNA]</scope>
    <source>
        <strain evidence="12 13">DSM 44826</strain>
    </source>
</reference>